<feature type="region of interest" description="Disordered" evidence="1">
    <location>
        <begin position="1"/>
        <end position="23"/>
    </location>
</feature>
<feature type="compositionally biased region" description="Basic and acidic residues" evidence="1">
    <location>
        <begin position="1"/>
        <end position="11"/>
    </location>
</feature>
<dbReference type="AlphaFoldDB" id="A0AAV3TDN1"/>
<keyword evidence="2" id="KW-1133">Transmembrane helix</keyword>
<dbReference type="PANTHER" id="PTHR37938:SF1">
    <property type="entry name" value="BLL0215 PROTEIN"/>
    <property type="match status" value="1"/>
</dbReference>
<feature type="transmembrane region" description="Helical" evidence="2">
    <location>
        <begin position="54"/>
        <end position="76"/>
    </location>
</feature>
<dbReference type="EMBL" id="BAAADV010000007">
    <property type="protein sequence ID" value="GAA0679957.1"/>
    <property type="molecule type" value="Genomic_DNA"/>
</dbReference>
<dbReference type="Pfam" id="PF03703">
    <property type="entry name" value="bPH_2"/>
    <property type="match status" value="1"/>
</dbReference>
<evidence type="ECO:0000259" key="3">
    <source>
        <dbReference type="Pfam" id="PF03703"/>
    </source>
</evidence>
<keyword evidence="2" id="KW-0812">Transmembrane</keyword>
<comment type="caution">
    <text evidence="4">The sequence shown here is derived from an EMBL/GenBank/DDBJ whole genome shotgun (WGS) entry which is preliminary data.</text>
</comment>
<evidence type="ECO:0000313" key="4">
    <source>
        <dbReference type="EMBL" id="GAA0679957.1"/>
    </source>
</evidence>
<feature type="transmembrane region" description="Helical" evidence="2">
    <location>
        <begin position="88"/>
        <end position="108"/>
    </location>
</feature>
<evidence type="ECO:0000256" key="2">
    <source>
        <dbReference type="SAM" id="Phobius"/>
    </source>
</evidence>
<reference evidence="4 5" key="1">
    <citation type="journal article" date="2019" name="Int. J. Syst. Evol. Microbiol.">
        <title>The Global Catalogue of Microorganisms (GCM) 10K type strain sequencing project: providing services to taxonomists for standard genome sequencing and annotation.</title>
        <authorList>
            <consortium name="The Broad Institute Genomics Platform"/>
            <consortium name="The Broad Institute Genome Sequencing Center for Infectious Disease"/>
            <person name="Wu L."/>
            <person name="Ma J."/>
        </authorList>
    </citation>
    <scope>NUCLEOTIDE SEQUENCE [LARGE SCALE GENOMIC DNA]</scope>
    <source>
        <strain evidence="4 5">JCM 16328</strain>
    </source>
</reference>
<dbReference type="RefSeq" id="WP_343774975.1">
    <property type="nucleotide sequence ID" value="NZ_BAAADV010000007.1"/>
</dbReference>
<keyword evidence="2" id="KW-0472">Membrane</keyword>
<proteinExistence type="predicted"/>
<feature type="domain" description="YdbS-like PH" evidence="3">
    <location>
        <begin position="110"/>
        <end position="185"/>
    </location>
</feature>
<dbReference type="PANTHER" id="PTHR37938">
    <property type="entry name" value="BLL0215 PROTEIN"/>
    <property type="match status" value="1"/>
</dbReference>
<accession>A0AAV3TDN1</accession>
<keyword evidence="5" id="KW-1185">Reference proteome</keyword>
<dbReference type="InterPro" id="IPR005182">
    <property type="entry name" value="YdbS-like_PH"/>
</dbReference>
<dbReference type="Proteomes" id="UP001500420">
    <property type="component" value="Unassembled WGS sequence"/>
</dbReference>
<name>A0AAV3TDN1_9EURY</name>
<protein>
    <recommendedName>
        <fullName evidence="3">YdbS-like PH domain-containing protein</fullName>
    </recommendedName>
</protein>
<sequence>MSARAPDRSITDDAAAAEPMTSRTAMRDERIESADWLHLTDEESVQWVGRPSRFTLAPSLALAGVIVLLGGAFEIILERVGGSLPWPIAYAPLAVALVGIGVAVWTYVDWLRLVYVLTDEELYVKRGFVSRDVRQVRLDRVQNTAYDQTTVERLLGYGDVRIYTAGTGTEDVVFESVPRPERVKNVLTELLSEQTARPPRERGGV</sequence>
<gene>
    <name evidence="4" type="ORF">GCM10009020_30820</name>
</gene>
<organism evidence="4 5">
    <name type="scientific">Natronoarchaeum mannanilyticum</name>
    <dbReference type="NCBI Taxonomy" id="926360"/>
    <lineage>
        <taxon>Archaea</taxon>
        <taxon>Methanobacteriati</taxon>
        <taxon>Methanobacteriota</taxon>
        <taxon>Stenosarchaea group</taxon>
        <taxon>Halobacteria</taxon>
        <taxon>Halobacteriales</taxon>
        <taxon>Natronoarchaeaceae</taxon>
    </lineage>
</organism>
<evidence type="ECO:0000256" key="1">
    <source>
        <dbReference type="SAM" id="MobiDB-lite"/>
    </source>
</evidence>
<evidence type="ECO:0000313" key="5">
    <source>
        <dbReference type="Proteomes" id="UP001500420"/>
    </source>
</evidence>